<proteinExistence type="predicted"/>
<protein>
    <submittedName>
        <fullName evidence="1">Uncharacterized protein</fullName>
    </submittedName>
</protein>
<dbReference type="Proteomes" id="UP000541185">
    <property type="component" value="Unassembled WGS sequence"/>
</dbReference>
<evidence type="ECO:0000313" key="1">
    <source>
        <dbReference type="EMBL" id="NML48422.1"/>
    </source>
</evidence>
<accession>A0A848HE39</accession>
<keyword evidence="2" id="KW-1185">Reference proteome</keyword>
<sequence length="201" mass="21836">MPLFSASASRQAAGVIDRAAIASLLAGLGPFVPAEQRFGHWKTVRVIDTLVPPSLSFTSVRLLPLREQQFLSQKNTNAISVDDRWLTKILLLTPPEYEKEMRAQLEEAGAAITTFTRALNLKEDLRDALSRPISPHSVAEANAVLAAREQLCALLGLPRPFDLVRHGLGLRAVAVPAPRAAASWSYFLRSGSITGAKRDSS</sequence>
<dbReference type="AlphaFoldDB" id="A0A848HE39"/>
<organism evidence="1 2">
    <name type="scientific">Ramlibacter agri</name>
    <dbReference type="NCBI Taxonomy" id="2728837"/>
    <lineage>
        <taxon>Bacteria</taxon>
        <taxon>Pseudomonadati</taxon>
        <taxon>Pseudomonadota</taxon>
        <taxon>Betaproteobacteria</taxon>
        <taxon>Burkholderiales</taxon>
        <taxon>Comamonadaceae</taxon>
        <taxon>Ramlibacter</taxon>
    </lineage>
</organism>
<name>A0A848HE39_9BURK</name>
<evidence type="ECO:0000313" key="2">
    <source>
        <dbReference type="Proteomes" id="UP000541185"/>
    </source>
</evidence>
<reference evidence="1 2" key="1">
    <citation type="submission" date="2020-04" db="EMBL/GenBank/DDBJ databases">
        <title>Ramlibacter sp. G-1-2-2 isolated from soil.</title>
        <authorList>
            <person name="Dahal R.H."/>
        </authorList>
    </citation>
    <scope>NUCLEOTIDE SEQUENCE [LARGE SCALE GENOMIC DNA]</scope>
    <source>
        <strain evidence="1 2">G-1-2-2</strain>
    </source>
</reference>
<dbReference type="RefSeq" id="WP_169422762.1">
    <property type="nucleotide sequence ID" value="NZ_JABBFX010000005.1"/>
</dbReference>
<gene>
    <name evidence="1" type="ORF">HHL11_32045</name>
</gene>
<dbReference type="EMBL" id="JABBFX010000005">
    <property type="protein sequence ID" value="NML48422.1"/>
    <property type="molecule type" value="Genomic_DNA"/>
</dbReference>
<comment type="caution">
    <text evidence="1">The sequence shown here is derived from an EMBL/GenBank/DDBJ whole genome shotgun (WGS) entry which is preliminary data.</text>
</comment>